<sequence length="86" mass="9453">MADCCQDASAAPFALAFNQGMRIFHQTYTLGHPSCTDTDQACAPKDVQEARTAIDGKYQMCDFTDPNPTSLSATSLRRRGYQSLIE</sequence>
<comment type="caution">
    <text evidence="1">The sequence shown here is derived from an EMBL/GenBank/DDBJ whole genome shotgun (WGS) entry which is preliminary data.</text>
</comment>
<accession>A0NLN6</accession>
<proteinExistence type="predicted"/>
<dbReference type="AlphaFoldDB" id="A0NLN6"/>
<reference evidence="1 2" key="1">
    <citation type="submission" date="2006-05" db="EMBL/GenBank/DDBJ databases">
        <authorList>
            <person name="King G."/>
            <person name="Ferriera S."/>
            <person name="Johnson J."/>
            <person name="Kravitz S."/>
            <person name="Beeson K."/>
            <person name="Sutton G."/>
            <person name="Rogers Y.-H."/>
            <person name="Friedman R."/>
            <person name="Frazier M."/>
            <person name="Venter J.C."/>
        </authorList>
    </citation>
    <scope>NUCLEOTIDE SEQUENCE [LARGE SCALE GENOMIC DNA]</scope>
    <source>
        <strain evidence="2">ATCC 25650 / DSM 13394 / JCM 20685 / NBRC 16684 / NCIMB 2208 / IAM 12614 / B1</strain>
    </source>
</reference>
<dbReference type="EMBL" id="AAUW01000001">
    <property type="protein sequence ID" value="EAV45981.1"/>
    <property type="molecule type" value="Genomic_DNA"/>
</dbReference>
<protein>
    <submittedName>
        <fullName evidence="1">Uncharacterized protein</fullName>
    </submittedName>
</protein>
<organism evidence="1 2">
    <name type="scientific">Roseibium aggregatum (strain ATCC 25650 / DSM 13394 / JCM 20685 / NBRC 16684 / NCIMB 2208 / IAM 12614 / B1)</name>
    <name type="common">Stappia aggregata</name>
    <dbReference type="NCBI Taxonomy" id="384765"/>
    <lineage>
        <taxon>Bacteria</taxon>
        <taxon>Pseudomonadati</taxon>
        <taxon>Pseudomonadota</taxon>
        <taxon>Alphaproteobacteria</taxon>
        <taxon>Hyphomicrobiales</taxon>
        <taxon>Stappiaceae</taxon>
        <taxon>Roseibium</taxon>
    </lineage>
</organism>
<gene>
    <name evidence="1" type="ORF">SIAM614_09143</name>
</gene>
<name>A0NLN6_ROSAI</name>
<evidence type="ECO:0000313" key="2">
    <source>
        <dbReference type="Proteomes" id="UP000004848"/>
    </source>
</evidence>
<dbReference type="Proteomes" id="UP000004848">
    <property type="component" value="Unassembled WGS sequence"/>
</dbReference>
<evidence type="ECO:0000313" key="1">
    <source>
        <dbReference type="EMBL" id="EAV45981.1"/>
    </source>
</evidence>